<evidence type="ECO:0000256" key="1">
    <source>
        <dbReference type="SAM" id="MobiDB-lite"/>
    </source>
</evidence>
<comment type="caution">
    <text evidence="3">The sequence shown here is derived from an EMBL/GenBank/DDBJ whole genome shotgun (WGS) entry which is preliminary data.</text>
</comment>
<protein>
    <recommendedName>
        <fullName evidence="6">Flagellar biosynthesis protein FlgN</fullName>
    </recommendedName>
</protein>
<accession>A0A443JNJ7</accession>
<evidence type="ECO:0000313" key="3">
    <source>
        <dbReference type="EMBL" id="RWR22080.1"/>
    </source>
</evidence>
<evidence type="ECO:0008006" key="6">
    <source>
        <dbReference type="Google" id="ProtNLM"/>
    </source>
</evidence>
<dbReference type="Proteomes" id="UP000284476">
    <property type="component" value="Unassembled WGS sequence"/>
</dbReference>
<gene>
    <name evidence="3" type="ORF">D2T30_06945</name>
    <name evidence="2" type="ORF">D2T33_04450</name>
</gene>
<organism evidence="3 4">
    <name type="scientific">Paenirhodobacter populi</name>
    <dbReference type="NCBI Taxonomy" id="2306993"/>
    <lineage>
        <taxon>Bacteria</taxon>
        <taxon>Pseudomonadati</taxon>
        <taxon>Pseudomonadota</taxon>
        <taxon>Alphaproteobacteria</taxon>
        <taxon>Rhodobacterales</taxon>
        <taxon>Rhodobacter group</taxon>
        <taxon>Paenirhodobacter</taxon>
    </lineage>
</organism>
<keyword evidence="5" id="KW-1185">Reference proteome</keyword>
<sequence length="111" mass="12346">MRNTPATRLSGILEQERRAILSGDFARLPQLIEAKERLTSAPLDLSREDAAALQQAAQQNQRLLSASLRGVRSALNRLQQIDEGVRGYTGYDRNGQATSIRRSEGNVERRA</sequence>
<accession>A0A443J211</accession>
<dbReference type="InterPro" id="IPR036679">
    <property type="entry name" value="FlgN-like_sf"/>
</dbReference>
<feature type="compositionally biased region" description="Basic and acidic residues" evidence="1">
    <location>
        <begin position="101"/>
        <end position="111"/>
    </location>
</feature>
<evidence type="ECO:0000313" key="2">
    <source>
        <dbReference type="EMBL" id="RWR14459.1"/>
    </source>
</evidence>
<reference evidence="4 5" key="2">
    <citation type="submission" date="2019-01" db="EMBL/GenBank/DDBJ databases">
        <authorList>
            <person name="Li Y."/>
        </authorList>
    </citation>
    <scope>NUCLEOTIDE SEQUENCE [LARGE SCALE GENOMIC DNA]</scope>
    <source>
        <strain evidence="2 5">2D-5</strain>
        <strain evidence="3 4">SK2B-1</strain>
    </source>
</reference>
<dbReference type="SUPFAM" id="SSF140566">
    <property type="entry name" value="FlgN-like"/>
    <property type="match status" value="1"/>
</dbReference>
<dbReference type="RefSeq" id="WP_128208279.1">
    <property type="nucleotide sequence ID" value="NZ_JBHRSO010000005.1"/>
</dbReference>
<evidence type="ECO:0000313" key="5">
    <source>
        <dbReference type="Proteomes" id="UP000285710"/>
    </source>
</evidence>
<evidence type="ECO:0000313" key="4">
    <source>
        <dbReference type="Proteomes" id="UP000284476"/>
    </source>
</evidence>
<reference evidence="4 5" key="1">
    <citation type="submission" date="2019-01" db="EMBL/GenBank/DDBJ databases">
        <title>Sinorhodobacter populi sp. nov. isolated from the symptomatic bark tissue of Populus euramericana canker.</title>
        <authorList>
            <person name="Xu G."/>
        </authorList>
    </citation>
    <scope>NUCLEOTIDE SEQUENCE [LARGE SCALE GENOMIC DNA]</scope>
    <source>
        <strain evidence="2 5">2D-5</strain>
        <strain evidence="3 4">SK2B-1</strain>
    </source>
</reference>
<dbReference type="GO" id="GO:0044780">
    <property type="term" value="P:bacterial-type flagellum assembly"/>
    <property type="evidence" value="ECO:0007669"/>
    <property type="project" value="InterPro"/>
</dbReference>
<dbReference type="EMBL" id="SAUW01000003">
    <property type="protein sequence ID" value="RWR14459.1"/>
    <property type="molecule type" value="Genomic_DNA"/>
</dbReference>
<dbReference type="AlphaFoldDB" id="A0A443JNJ7"/>
<dbReference type="EMBL" id="SAUZ01000006">
    <property type="protein sequence ID" value="RWR22080.1"/>
    <property type="molecule type" value="Genomic_DNA"/>
</dbReference>
<feature type="region of interest" description="Disordered" evidence="1">
    <location>
        <begin position="87"/>
        <end position="111"/>
    </location>
</feature>
<name>A0A443JNJ7_9RHOB</name>
<dbReference type="Proteomes" id="UP000285710">
    <property type="component" value="Unassembled WGS sequence"/>
</dbReference>
<proteinExistence type="predicted"/>